<reference evidence="2 3" key="1">
    <citation type="submission" date="2018-06" db="EMBL/GenBank/DDBJ databases">
        <title>Comparative genomics reveals the genomic features of Rhizophagus irregularis, R. cerebriforme, R. diaphanum and Gigaspora rosea, and their symbiotic lifestyle signature.</title>
        <authorList>
            <person name="Morin E."/>
            <person name="San Clemente H."/>
            <person name="Chen E.C.H."/>
            <person name="De La Providencia I."/>
            <person name="Hainaut M."/>
            <person name="Kuo A."/>
            <person name="Kohler A."/>
            <person name="Murat C."/>
            <person name="Tang N."/>
            <person name="Roy S."/>
            <person name="Loubradou J."/>
            <person name="Henrissat B."/>
            <person name="Grigoriev I.V."/>
            <person name="Corradi N."/>
            <person name="Roux C."/>
            <person name="Martin F.M."/>
        </authorList>
    </citation>
    <scope>NUCLEOTIDE SEQUENCE [LARGE SCALE GENOMIC DNA]</scope>
    <source>
        <strain evidence="2 3">DAOM 194757</strain>
    </source>
</reference>
<protein>
    <submittedName>
        <fullName evidence="2">Uncharacterized protein</fullName>
    </submittedName>
</protein>
<feature type="transmembrane region" description="Helical" evidence="1">
    <location>
        <begin position="7"/>
        <end position="26"/>
    </location>
</feature>
<evidence type="ECO:0000313" key="3">
    <source>
        <dbReference type="Proteomes" id="UP000266673"/>
    </source>
</evidence>
<keyword evidence="1" id="KW-1133">Transmembrane helix</keyword>
<keyword evidence="1" id="KW-0472">Membrane</keyword>
<keyword evidence="3" id="KW-1185">Reference proteome</keyword>
<dbReference type="EMBL" id="QKWP01000488">
    <property type="protein sequence ID" value="RIB19213.1"/>
    <property type="molecule type" value="Genomic_DNA"/>
</dbReference>
<evidence type="ECO:0000256" key="1">
    <source>
        <dbReference type="SAM" id="Phobius"/>
    </source>
</evidence>
<gene>
    <name evidence="2" type="ORF">C2G38_2083632</name>
</gene>
<feature type="transmembrane region" description="Helical" evidence="1">
    <location>
        <begin position="38"/>
        <end position="55"/>
    </location>
</feature>
<keyword evidence="1" id="KW-0812">Transmembrane</keyword>
<dbReference type="Proteomes" id="UP000266673">
    <property type="component" value="Unassembled WGS sequence"/>
</dbReference>
<name>A0A397VH42_9GLOM</name>
<dbReference type="AlphaFoldDB" id="A0A397VH42"/>
<comment type="caution">
    <text evidence="2">The sequence shown here is derived from an EMBL/GenBank/DDBJ whole genome shotgun (WGS) entry which is preliminary data.</text>
</comment>
<evidence type="ECO:0000313" key="2">
    <source>
        <dbReference type="EMBL" id="RIB19213.1"/>
    </source>
</evidence>
<organism evidence="2 3">
    <name type="scientific">Gigaspora rosea</name>
    <dbReference type="NCBI Taxonomy" id="44941"/>
    <lineage>
        <taxon>Eukaryota</taxon>
        <taxon>Fungi</taxon>
        <taxon>Fungi incertae sedis</taxon>
        <taxon>Mucoromycota</taxon>
        <taxon>Glomeromycotina</taxon>
        <taxon>Glomeromycetes</taxon>
        <taxon>Diversisporales</taxon>
        <taxon>Gigasporaceae</taxon>
        <taxon>Gigaspora</taxon>
    </lineage>
</organism>
<sequence length="57" mass="6652">MDCPSEVVVWPLLICDLFVAIVFKMFMRLVCMLDSGRFECRFMSLLFLCLFFLSACT</sequence>
<accession>A0A397VH42</accession>
<proteinExistence type="predicted"/>